<dbReference type="InterPro" id="IPR023222">
    <property type="entry name" value="PsbQ-like_dom_sf"/>
</dbReference>
<evidence type="ECO:0000256" key="3">
    <source>
        <dbReference type="SAM" id="SignalP"/>
    </source>
</evidence>
<keyword evidence="3" id="KW-0732">Signal</keyword>
<dbReference type="AlphaFoldDB" id="A0A0G4GSY0"/>
<evidence type="ECO:0000313" key="5">
    <source>
        <dbReference type="Proteomes" id="UP000041254"/>
    </source>
</evidence>
<reference evidence="4 5" key="1">
    <citation type="submission" date="2014-11" db="EMBL/GenBank/DDBJ databases">
        <authorList>
            <person name="Zhu J."/>
            <person name="Qi W."/>
            <person name="Song R."/>
        </authorList>
    </citation>
    <scope>NUCLEOTIDE SEQUENCE [LARGE SCALE GENOMIC DNA]</scope>
</reference>
<dbReference type="OrthoDB" id="276989at2759"/>
<feature type="region of interest" description="Disordered" evidence="2">
    <location>
        <begin position="312"/>
        <end position="346"/>
    </location>
</feature>
<sequence>MMAFPSSPVMQCVALCIGLAHAFQPLSPPRPSHRQLYQLMSATTPRRHRPSSLSHEALQMSASHDSDDSRRAHFWRWLATPAAVGLLSLGGVPLPSEAAKNTALAQKIAPRIRQIATVLDELQADIYDEDWDILASYPQQLRAYVPIFTKYTDSAFPGKDPVDENTRFALRYEVGRLFGSVERLKRAVDKKDVRETEEAFAAMSVSFDRYLKAGDLYEVYDPIISTEKFFEGVEDSQLVYVPPLRDPPKIRDQVLLLRGPDKGKTGILLGVEGDEVAKVKRKGVVKLDTKVGSIRELKVVPYAFIAKRKGEQEPDESLAMKRGLLPGGRGLPGSKMRPFPLDPRAQ</sequence>
<accession>A0A0G4GSY0</accession>
<keyword evidence="1" id="KW-0793">Thylakoid</keyword>
<evidence type="ECO:0000313" key="4">
    <source>
        <dbReference type="EMBL" id="CEM33752.1"/>
    </source>
</evidence>
<protein>
    <recommendedName>
        <fullName evidence="6">KOW domain-containing protein</fullName>
    </recommendedName>
</protein>
<dbReference type="InParanoid" id="A0A0G4GSY0"/>
<dbReference type="SUPFAM" id="SSF101112">
    <property type="entry name" value="Oxygen-evolving enhancer protein 3"/>
    <property type="match status" value="1"/>
</dbReference>
<keyword evidence="5" id="KW-1185">Reference proteome</keyword>
<dbReference type="EMBL" id="CDMY01000791">
    <property type="protein sequence ID" value="CEM33752.1"/>
    <property type="molecule type" value="Genomic_DNA"/>
</dbReference>
<proteinExistence type="predicted"/>
<gene>
    <name evidence="4" type="ORF">Vbra_18648</name>
</gene>
<feature type="chain" id="PRO_5005190616" description="KOW domain-containing protein" evidence="3">
    <location>
        <begin position="23"/>
        <end position="346"/>
    </location>
</feature>
<evidence type="ECO:0008006" key="6">
    <source>
        <dbReference type="Google" id="ProtNLM"/>
    </source>
</evidence>
<evidence type="ECO:0000256" key="2">
    <source>
        <dbReference type="SAM" id="MobiDB-lite"/>
    </source>
</evidence>
<dbReference type="VEuPathDB" id="CryptoDB:Vbra_18648"/>
<evidence type="ECO:0000256" key="1">
    <source>
        <dbReference type="ARBA" id="ARBA00023078"/>
    </source>
</evidence>
<name>A0A0G4GSY0_VITBC</name>
<feature type="signal peptide" evidence="3">
    <location>
        <begin position="1"/>
        <end position="22"/>
    </location>
</feature>
<organism evidence="4 5">
    <name type="scientific">Vitrella brassicaformis (strain CCMP3155)</name>
    <dbReference type="NCBI Taxonomy" id="1169540"/>
    <lineage>
        <taxon>Eukaryota</taxon>
        <taxon>Sar</taxon>
        <taxon>Alveolata</taxon>
        <taxon>Colpodellida</taxon>
        <taxon>Vitrellaceae</taxon>
        <taxon>Vitrella</taxon>
    </lineage>
</organism>
<dbReference type="Proteomes" id="UP000041254">
    <property type="component" value="Unassembled WGS sequence"/>
</dbReference>